<dbReference type="InterPro" id="IPR049514">
    <property type="entry name" value="Fic-like_C"/>
</dbReference>
<keyword evidence="4" id="KW-1185">Reference proteome</keyword>
<dbReference type="OrthoDB" id="9807853at2"/>
<proteinExistence type="predicted"/>
<dbReference type="RefSeq" id="WP_073604732.1">
    <property type="nucleotide sequence ID" value="NZ_FQXZ01000035.1"/>
</dbReference>
<dbReference type="STRING" id="1216006.VA7868_03121"/>
<sequence>MIELVLKIILETIEVASSHHPPQDTPQVTPQVNALLKAMNQPGKNYNRDELQQALSLKDRKSFRERYLKSALENGLIEMTFPDKPNTPLQKYRLTEKGLAQD</sequence>
<dbReference type="Pfam" id="PF21247">
    <property type="entry name" value="Fic-like_C"/>
    <property type="match status" value="1"/>
</dbReference>
<dbReference type="Proteomes" id="UP000184608">
    <property type="component" value="Unassembled WGS sequence"/>
</dbReference>
<name>A0A1M5ZRU7_9VIBR</name>
<evidence type="ECO:0000313" key="3">
    <source>
        <dbReference type="EMBL" id="SHI26912.1"/>
    </source>
</evidence>
<feature type="region of interest" description="Disordered" evidence="1">
    <location>
        <begin position="79"/>
        <end position="102"/>
    </location>
</feature>
<gene>
    <name evidence="3" type="ORF">VA7868_03121</name>
</gene>
<accession>A0A1M5ZRU7</accession>
<evidence type="ECO:0000256" key="1">
    <source>
        <dbReference type="SAM" id="MobiDB-lite"/>
    </source>
</evidence>
<evidence type="ECO:0000313" key="4">
    <source>
        <dbReference type="Proteomes" id="UP000184608"/>
    </source>
</evidence>
<evidence type="ECO:0000259" key="2">
    <source>
        <dbReference type="Pfam" id="PF21247"/>
    </source>
</evidence>
<dbReference type="AlphaFoldDB" id="A0A1M5ZRU7"/>
<reference evidence="3 4" key="1">
    <citation type="submission" date="2016-11" db="EMBL/GenBank/DDBJ databases">
        <authorList>
            <person name="Jaros S."/>
            <person name="Januszkiewicz K."/>
            <person name="Wedrychowicz H."/>
        </authorList>
    </citation>
    <scope>NUCLEOTIDE SEQUENCE [LARGE SCALE GENOMIC DNA]</scope>
    <source>
        <strain evidence="3 4">CECT 7868</strain>
    </source>
</reference>
<feature type="domain" description="Filamentation induced by cAMP protein Fic-like C-terminal" evidence="2">
    <location>
        <begin position="30"/>
        <end position="95"/>
    </location>
</feature>
<organism evidence="3 4">
    <name type="scientific">Vibrio aerogenes CECT 7868</name>
    <dbReference type="NCBI Taxonomy" id="1216006"/>
    <lineage>
        <taxon>Bacteria</taxon>
        <taxon>Pseudomonadati</taxon>
        <taxon>Pseudomonadota</taxon>
        <taxon>Gammaproteobacteria</taxon>
        <taxon>Vibrionales</taxon>
        <taxon>Vibrionaceae</taxon>
        <taxon>Vibrio</taxon>
    </lineage>
</organism>
<dbReference type="EMBL" id="FQXZ01000035">
    <property type="protein sequence ID" value="SHI26912.1"/>
    <property type="molecule type" value="Genomic_DNA"/>
</dbReference>
<protein>
    <recommendedName>
        <fullName evidence="2">Filamentation induced by cAMP protein Fic-like C-terminal domain-containing protein</fullName>
    </recommendedName>
</protein>